<dbReference type="Proteomes" id="UP000801492">
    <property type="component" value="Unassembled WGS sequence"/>
</dbReference>
<evidence type="ECO:0000313" key="3">
    <source>
        <dbReference type="Proteomes" id="UP000801492"/>
    </source>
</evidence>
<accession>A0A8K0D9E9</accession>
<keyword evidence="3" id="KW-1185">Reference proteome</keyword>
<evidence type="ECO:0000256" key="1">
    <source>
        <dbReference type="SAM" id="MobiDB-lite"/>
    </source>
</evidence>
<name>A0A8K0D9E9_IGNLU</name>
<dbReference type="AlphaFoldDB" id="A0A8K0D9E9"/>
<comment type="caution">
    <text evidence="2">The sequence shown here is derived from an EMBL/GenBank/DDBJ whole genome shotgun (WGS) entry which is preliminary data.</text>
</comment>
<dbReference type="EMBL" id="VTPC01002792">
    <property type="protein sequence ID" value="KAF2899462.1"/>
    <property type="molecule type" value="Genomic_DNA"/>
</dbReference>
<gene>
    <name evidence="2" type="ORF">ILUMI_06712</name>
</gene>
<feature type="compositionally biased region" description="Acidic residues" evidence="1">
    <location>
        <begin position="155"/>
        <end position="164"/>
    </location>
</feature>
<organism evidence="2 3">
    <name type="scientific">Ignelater luminosus</name>
    <name type="common">Cucubano</name>
    <name type="synonym">Pyrophorus luminosus</name>
    <dbReference type="NCBI Taxonomy" id="2038154"/>
    <lineage>
        <taxon>Eukaryota</taxon>
        <taxon>Metazoa</taxon>
        <taxon>Ecdysozoa</taxon>
        <taxon>Arthropoda</taxon>
        <taxon>Hexapoda</taxon>
        <taxon>Insecta</taxon>
        <taxon>Pterygota</taxon>
        <taxon>Neoptera</taxon>
        <taxon>Endopterygota</taxon>
        <taxon>Coleoptera</taxon>
        <taxon>Polyphaga</taxon>
        <taxon>Elateriformia</taxon>
        <taxon>Elateroidea</taxon>
        <taxon>Elateridae</taxon>
        <taxon>Agrypninae</taxon>
        <taxon>Pyrophorini</taxon>
        <taxon>Ignelater</taxon>
    </lineage>
</organism>
<proteinExistence type="predicted"/>
<protein>
    <submittedName>
        <fullName evidence="2">Uncharacterized protein</fullName>
    </submittedName>
</protein>
<dbReference type="OrthoDB" id="8197165at2759"/>
<sequence length="182" mass="20003">MSSFAHTRAHRKKKARLAYASDTRNISADQALAMITDAKLIPEEISKIEQQVKSLVLTRISVSQTFFMVKPMLVVCMADGKACSALSCYSSPQACFLCGATPKDMNKPKAASIFRSSYIASKHIPKGTKEALTRDVLSLLTIPSLKNNDHNDFRDSEDDGELPDSDTSKNHSDIVDINYESG</sequence>
<evidence type="ECO:0000313" key="2">
    <source>
        <dbReference type="EMBL" id="KAF2899462.1"/>
    </source>
</evidence>
<feature type="region of interest" description="Disordered" evidence="1">
    <location>
        <begin position="150"/>
        <end position="182"/>
    </location>
</feature>
<reference evidence="2" key="1">
    <citation type="submission" date="2019-08" db="EMBL/GenBank/DDBJ databases">
        <title>The genome of the North American firefly Photinus pyralis.</title>
        <authorList>
            <consortium name="Photinus pyralis genome working group"/>
            <person name="Fallon T.R."/>
            <person name="Sander Lower S.E."/>
            <person name="Weng J.-K."/>
        </authorList>
    </citation>
    <scope>NUCLEOTIDE SEQUENCE</scope>
    <source>
        <strain evidence="2">TRF0915ILg1</strain>
        <tissue evidence="2">Whole body</tissue>
    </source>
</reference>